<feature type="region of interest" description="Disordered" evidence="3">
    <location>
        <begin position="1"/>
        <end position="25"/>
    </location>
</feature>
<proteinExistence type="predicted"/>
<evidence type="ECO:0000313" key="5">
    <source>
        <dbReference type="EMBL" id="MFC1404096.1"/>
    </source>
</evidence>
<evidence type="ECO:0000256" key="1">
    <source>
        <dbReference type="ARBA" id="ARBA00004613"/>
    </source>
</evidence>
<dbReference type="PANTHER" id="PTHR34216:SF3">
    <property type="entry name" value="POLY-BETA-1,6-N-ACETYL-D-GLUCOSAMINE N-DEACETYLASE"/>
    <property type="match status" value="1"/>
</dbReference>
<dbReference type="PANTHER" id="PTHR34216">
    <property type="match status" value="1"/>
</dbReference>
<evidence type="ECO:0000256" key="3">
    <source>
        <dbReference type="SAM" id="MobiDB-lite"/>
    </source>
</evidence>
<dbReference type="Proteomes" id="UP001592528">
    <property type="component" value="Unassembled WGS sequence"/>
</dbReference>
<dbReference type="InterPro" id="IPR002509">
    <property type="entry name" value="NODB_dom"/>
</dbReference>
<dbReference type="CDD" id="cd10918">
    <property type="entry name" value="CE4_NodB_like_5s_6s"/>
    <property type="match status" value="1"/>
</dbReference>
<name>A0ABV6URM9_9ACTN</name>
<feature type="domain" description="NodB homology" evidence="4">
    <location>
        <begin position="78"/>
        <end position="315"/>
    </location>
</feature>
<dbReference type="Pfam" id="PF01522">
    <property type="entry name" value="Polysacc_deac_1"/>
    <property type="match status" value="2"/>
</dbReference>
<gene>
    <name evidence="5" type="ORF">ACEZDJ_22655</name>
</gene>
<reference evidence="5 6" key="1">
    <citation type="submission" date="2024-09" db="EMBL/GenBank/DDBJ databases">
        <authorList>
            <person name="Lee S.D."/>
        </authorList>
    </citation>
    <scope>NUCLEOTIDE SEQUENCE [LARGE SCALE GENOMIC DNA]</scope>
    <source>
        <strain evidence="5 6">N1-5</strain>
    </source>
</reference>
<dbReference type="PROSITE" id="PS51677">
    <property type="entry name" value="NODB"/>
    <property type="match status" value="1"/>
</dbReference>
<accession>A0ABV6URM9</accession>
<dbReference type="RefSeq" id="WP_051725496.1">
    <property type="nucleotide sequence ID" value="NZ_JBHEZZ010000013.1"/>
</dbReference>
<keyword evidence="6" id="KW-1185">Reference proteome</keyword>
<evidence type="ECO:0000313" key="6">
    <source>
        <dbReference type="Proteomes" id="UP001592528"/>
    </source>
</evidence>
<sequence>MREPNLTILPRPDERQGRLGADRPRGRSARRLAVLTFRDLDDPGAFRAQLDRLLRIATPVALSQVQNALTGGAPLPSHAVLLTFEHGHRSAATTALPLLAARRVPALAFVVAGLVDSERPYWWDEARFLVAEGGYSRRLPGRSPAGAVAAMAALPDPDRRSCLEELRVTARRTAPGRAQLTAEDLRALRDGGVAIGNHSLGHARLDRCDDYVVREEVVGGHRILTELLGEEPSAFAHPHGVADGRAEALLRGYGYRSAFLGDDQLFDLRAVGAVRPDPLRISRLGVDAGTSRGIFDSVLAGWTPGLRRLRGAVAV</sequence>
<evidence type="ECO:0000259" key="4">
    <source>
        <dbReference type="PROSITE" id="PS51677"/>
    </source>
</evidence>
<keyword evidence="2" id="KW-0732">Signal</keyword>
<evidence type="ECO:0000256" key="2">
    <source>
        <dbReference type="ARBA" id="ARBA00022729"/>
    </source>
</evidence>
<comment type="subcellular location">
    <subcellularLocation>
        <location evidence="1">Secreted</location>
    </subcellularLocation>
</comment>
<dbReference type="SUPFAM" id="SSF88713">
    <property type="entry name" value="Glycoside hydrolase/deacetylase"/>
    <property type="match status" value="1"/>
</dbReference>
<dbReference type="InterPro" id="IPR051398">
    <property type="entry name" value="Polysacch_Deacetylase"/>
</dbReference>
<dbReference type="Gene3D" id="3.20.20.370">
    <property type="entry name" value="Glycoside hydrolase/deacetylase"/>
    <property type="match status" value="1"/>
</dbReference>
<dbReference type="EC" id="3.-.-.-" evidence="5"/>
<dbReference type="EMBL" id="JBHEZZ010000013">
    <property type="protein sequence ID" value="MFC1404096.1"/>
    <property type="molecule type" value="Genomic_DNA"/>
</dbReference>
<comment type="caution">
    <text evidence="5">The sequence shown here is derived from an EMBL/GenBank/DDBJ whole genome shotgun (WGS) entry which is preliminary data.</text>
</comment>
<dbReference type="GO" id="GO:0016787">
    <property type="term" value="F:hydrolase activity"/>
    <property type="evidence" value="ECO:0007669"/>
    <property type="project" value="UniProtKB-KW"/>
</dbReference>
<keyword evidence="5" id="KW-0378">Hydrolase</keyword>
<organism evidence="5 6">
    <name type="scientific">Streptacidiphilus cavernicola</name>
    <dbReference type="NCBI Taxonomy" id="3342716"/>
    <lineage>
        <taxon>Bacteria</taxon>
        <taxon>Bacillati</taxon>
        <taxon>Actinomycetota</taxon>
        <taxon>Actinomycetes</taxon>
        <taxon>Kitasatosporales</taxon>
        <taxon>Streptomycetaceae</taxon>
        <taxon>Streptacidiphilus</taxon>
    </lineage>
</organism>
<protein>
    <submittedName>
        <fullName evidence="5">Polysaccharide deacetylase family protein</fullName>
        <ecNumber evidence="5">3.-.-.-</ecNumber>
    </submittedName>
</protein>
<dbReference type="InterPro" id="IPR011330">
    <property type="entry name" value="Glyco_hydro/deAcase_b/a-brl"/>
</dbReference>
<feature type="compositionally biased region" description="Basic and acidic residues" evidence="3">
    <location>
        <begin position="11"/>
        <end position="25"/>
    </location>
</feature>